<feature type="transmembrane region" description="Helical" evidence="4">
    <location>
        <begin position="360"/>
        <end position="386"/>
    </location>
</feature>
<evidence type="ECO:0000256" key="1">
    <source>
        <dbReference type="ARBA" id="ARBA00023002"/>
    </source>
</evidence>
<dbReference type="STRING" id="4232.A0A251T2Z1"/>
<dbReference type="InterPro" id="IPR044560">
    <property type="entry name" value="MOase"/>
</dbReference>
<dbReference type="SUPFAM" id="SSF51905">
    <property type="entry name" value="FAD/NAD(P)-binding domain"/>
    <property type="match status" value="1"/>
</dbReference>
<keyword evidence="4" id="KW-0472">Membrane</keyword>
<dbReference type="Pfam" id="PF01494">
    <property type="entry name" value="FAD_binding_3"/>
    <property type="match status" value="1"/>
</dbReference>
<keyword evidence="1" id="KW-0560">Oxidoreductase</keyword>
<feature type="transmembrane region" description="Helical" evidence="4">
    <location>
        <begin position="6"/>
        <end position="23"/>
    </location>
</feature>
<dbReference type="EMBL" id="CM007901">
    <property type="protein sequence ID" value="OTG05042.1"/>
    <property type="molecule type" value="Genomic_DNA"/>
</dbReference>
<keyword evidence="2" id="KW-0503">Monooxygenase</keyword>
<dbReference type="PANTHER" id="PTHR45934:SF2">
    <property type="entry name" value="MONOOXYGENASE 1"/>
    <property type="match status" value="1"/>
</dbReference>
<dbReference type="EMBL" id="MNCJ02000317">
    <property type="protein sequence ID" value="KAF5817476.1"/>
    <property type="molecule type" value="Genomic_DNA"/>
</dbReference>
<dbReference type="PRINTS" id="PR00420">
    <property type="entry name" value="RNGMNOXGNASE"/>
</dbReference>
<evidence type="ECO:0000256" key="3">
    <source>
        <dbReference type="ARBA" id="ARBA00024018"/>
    </source>
</evidence>
<gene>
    <name evidence="7" type="ORF">HannXRQ_Chr12g0369161</name>
    <name evidence="6" type="ORF">HanXRQr2_Chr02g0053401</name>
</gene>
<reference evidence="6 8" key="1">
    <citation type="journal article" date="2017" name="Nature">
        <title>The sunflower genome provides insights into oil metabolism, flowering and Asterid evolution.</title>
        <authorList>
            <person name="Badouin H."/>
            <person name="Gouzy J."/>
            <person name="Grassa C.J."/>
            <person name="Murat F."/>
            <person name="Staton S.E."/>
            <person name="Cottret L."/>
            <person name="Lelandais-Briere C."/>
            <person name="Owens G.L."/>
            <person name="Carrere S."/>
            <person name="Mayjonade B."/>
            <person name="Legrand L."/>
            <person name="Gill N."/>
            <person name="Kane N.C."/>
            <person name="Bowers J.E."/>
            <person name="Hubner S."/>
            <person name="Bellec A."/>
            <person name="Berard A."/>
            <person name="Berges H."/>
            <person name="Blanchet N."/>
            <person name="Boniface M.C."/>
            <person name="Brunel D."/>
            <person name="Catrice O."/>
            <person name="Chaidir N."/>
            <person name="Claudel C."/>
            <person name="Donnadieu C."/>
            <person name="Faraut T."/>
            <person name="Fievet G."/>
            <person name="Helmstetter N."/>
            <person name="King M."/>
            <person name="Knapp S.J."/>
            <person name="Lai Z."/>
            <person name="Le Paslier M.C."/>
            <person name="Lippi Y."/>
            <person name="Lorenzon L."/>
            <person name="Mandel J.R."/>
            <person name="Marage G."/>
            <person name="Marchand G."/>
            <person name="Marquand E."/>
            <person name="Bret-Mestries E."/>
            <person name="Morien E."/>
            <person name="Nambeesan S."/>
            <person name="Nguyen T."/>
            <person name="Pegot-Espagnet P."/>
            <person name="Pouilly N."/>
            <person name="Raftis F."/>
            <person name="Sallet E."/>
            <person name="Schiex T."/>
            <person name="Thomas J."/>
            <person name="Vandecasteele C."/>
            <person name="Vares D."/>
            <person name="Vear F."/>
            <person name="Vautrin S."/>
            <person name="Crespi M."/>
            <person name="Mangin B."/>
            <person name="Burke J.M."/>
            <person name="Salse J."/>
            <person name="Munos S."/>
            <person name="Vincourt P."/>
            <person name="Rieseberg L.H."/>
            <person name="Langlade N.B."/>
        </authorList>
    </citation>
    <scope>NUCLEOTIDE SEQUENCE [LARGE SCALE GENOMIC DNA]</scope>
    <source>
        <strain evidence="8">cv. SF193</strain>
        <tissue evidence="6">Leaves</tissue>
    </source>
</reference>
<dbReference type="GO" id="GO:0004497">
    <property type="term" value="F:monooxygenase activity"/>
    <property type="evidence" value="ECO:0007669"/>
    <property type="project" value="UniProtKB-KW"/>
</dbReference>
<evidence type="ECO:0000259" key="5">
    <source>
        <dbReference type="Pfam" id="PF01494"/>
    </source>
</evidence>
<name>A0A251T2Z1_HELAN</name>
<evidence type="ECO:0000256" key="4">
    <source>
        <dbReference type="SAM" id="Phobius"/>
    </source>
</evidence>
<dbReference type="InterPro" id="IPR002938">
    <property type="entry name" value="FAD-bd"/>
</dbReference>
<dbReference type="GO" id="GO:0071949">
    <property type="term" value="F:FAD binding"/>
    <property type="evidence" value="ECO:0007669"/>
    <property type="project" value="InterPro"/>
</dbReference>
<dbReference type="PANTHER" id="PTHR45934">
    <property type="entry name" value="FAD/NAD(P)-BINDING OXIDOREDUCTASE FAMILY PROTEIN"/>
    <property type="match status" value="1"/>
</dbReference>
<dbReference type="Gramene" id="mRNA:HanXRQr2_Chr02g0053401">
    <property type="protein sequence ID" value="mRNA:HanXRQr2_Chr02g0053401"/>
    <property type="gene ID" value="HanXRQr2_Chr02g0053401"/>
</dbReference>
<accession>A0A251T2Z1</accession>
<reference evidence="6" key="3">
    <citation type="submission" date="2020-06" db="EMBL/GenBank/DDBJ databases">
        <title>Helianthus annuus Genome sequencing and assembly Release 2.</title>
        <authorList>
            <person name="Gouzy J."/>
            <person name="Langlade N."/>
            <person name="Munos S."/>
        </authorList>
    </citation>
    <scope>NUCLEOTIDE SEQUENCE</scope>
    <source>
        <tissue evidence="6">Leaves</tissue>
    </source>
</reference>
<sequence>MDDDEEVVIIGAGICGLATALALHKKRIKCIVMERAESLRNVAGAAIGIRPNGWRALDQLGIGDNLRHTAVRLKRAREISLDGGKKKELSLVPWDGEARCLRRKDLIDTLYAALPLGTVKFSCQLESIKLDPHSTRPILRFIDGSSNRAKVVIGCDGGNSIIANFLNLKTTKMFPSSAIRGLTNYPNGHLFEHEFARLWKDNILVGIIPVDDNMVYWFCLLPYIPKDEKIWVDPGVIQQVTLELVSDHPQEIRKMIENTDMKSLSITHMRYRAPWDLLTGSFCKGTVTVAGDAMHVMGPFLGQGGSAGLEDSVVLARAMAQLGLNGFESGSKLTVHGVEEAFNRFVKQRRMRVARLSLQTYLTGMLWGTSSFLKKIMYIVLLILLFHNQNGHTDYDCGDL</sequence>
<keyword evidence="4" id="KW-0812">Transmembrane</keyword>
<dbReference type="InParanoid" id="A0A251T2Z1"/>
<evidence type="ECO:0000313" key="8">
    <source>
        <dbReference type="Proteomes" id="UP000215914"/>
    </source>
</evidence>
<comment type="similarity">
    <text evidence="3">Belongs to the 3-hydroxybenzoate 6-hydroxylase family.</text>
</comment>
<keyword evidence="8" id="KW-1185">Reference proteome</keyword>
<dbReference type="OrthoDB" id="47494at2759"/>
<dbReference type="FunCoup" id="A0A251T2Z1">
    <property type="interactions" value="102"/>
</dbReference>
<dbReference type="Proteomes" id="UP000215914">
    <property type="component" value="Chromosome 12"/>
</dbReference>
<dbReference type="AlphaFoldDB" id="A0A251T2Z1"/>
<proteinExistence type="inferred from homology"/>
<keyword evidence="4" id="KW-1133">Transmembrane helix</keyword>
<evidence type="ECO:0000313" key="7">
    <source>
        <dbReference type="EMBL" id="OTG05042.1"/>
    </source>
</evidence>
<evidence type="ECO:0000256" key="2">
    <source>
        <dbReference type="ARBA" id="ARBA00023033"/>
    </source>
</evidence>
<feature type="domain" description="FAD-binding" evidence="5">
    <location>
        <begin position="6"/>
        <end position="321"/>
    </location>
</feature>
<dbReference type="Gene3D" id="3.50.50.60">
    <property type="entry name" value="FAD/NAD(P)-binding domain"/>
    <property type="match status" value="1"/>
</dbReference>
<organism evidence="7 8">
    <name type="scientific">Helianthus annuus</name>
    <name type="common">Common sunflower</name>
    <dbReference type="NCBI Taxonomy" id="4232"/>
    <lineage>
        <taxon>Eukaryota</taxon>
        <taxon>Viridiplantae</taxon>
        <taxon>Streptophyta</taxon>
        <taxon>Embryophyta</taxon>
        <taxon>Tracheophyta</taxon>
        <taxon>Spermatophyta</taxon>
        <taxon>Magnoliopsida</taxon>
        <taxon>eudicotyledons</taxon>
        <taxon>Gunneridae</taxon>
        <taxon>Pentapetalae</taxon>
        <taxon>asterids</taxon>
        <taxon>campanulids</taxon>
        <taxon>Asterales</taxon>
        <taxon>Asteraceae</taxon>
        <taxon>Asteroideae</taxon>
        <taxon>Heliantheae alliance</taxon>
        <taxon>Heliantheae</taxon>
        <taxon>Helianthus</taxon>
    </lineage>
</organism>
<reference evidence="7" key="2">
    <citation type="submission" date="2017-02" db="EMBL/GenBank/DDBJ databases">
        <title>Sunflower complete genome.</title>
        <authorList>
            <person name="Langlade N."/>
            <person name="Munos S."/>
        </authorList>
    </citation>
    <scope>NUCLEOTIDE SEQUENCE [LARGE SCALE GENOMIC DNA]</scope>
    <source>
        <tissue evidence="7">Leaves</tissue>
    </source>
</reference>
<dbReference type="OMA" id="HSMTSFF"/>
<dbReference type="InterPro" id="IPR036188">
    <property type="entry name" value="FAD/NAD-bd_sf"/>
</dbReference>
<protein>
    <submittedName>
        <fullName evidence="6">FAD-binding domain, FAD/NAD(P)-binding domain superfamily</fullName>
    </submittedName>
    <submittedName>
        <fullName evidence="7">Putative FAD/NAD(P)-binding domain protein</fullName>
    </submittedName>
</protein>
<evidence type="ECO:0000313" key="6">
    <source>
        <dbReference type="EMBL" id="KAF5817476.1"/>
    </source>
</evidence>